<comment type="caution">
    <text evidence="1">The sequence shown here is derived from an EMBL/GenBank/DDBJ whole genome shotgun (WGS) entry which is preliminary data.</text>
</comment>
<feature type="non-terminal residue" evidence="1">
    <location>
        <position position="1"/>
    </location>
</feature>
<dbReference type="EMBL" id="JAMZIH010007984">
    <property type="protein sequence ID" value="KAJ1672689.1"/>
    <property type="molecule type" value="Genomic_DNA"/>
</dbReference>
<dbReference type="EC" id="2.6.1.7" evidence="1"/>
<feature type="non-terminal residue" evidence="1">
    <location>
        <position position="57"/>
    </location>
</feature>
<evidence type="ECO:0000313" key="1">
    <source>
        <dbReference type="EMBL" id="KAJ1672689.1"/>
    </source>
</evidence>
<keyword evidence="1" id="KW-0808">Transferase</keyword>
<keyword evidence="1" id="KW-0032">Aminotransferase</keyword>
<name>A0ACC1H899_9FUNG</name>
<gene>
    <name evidence="1" type="primary">BNA3_2</name>
    <name evidence="1" type="ORF">EV182_006690</name>
</gene>
<accession>A0ACC1H899</accession>
<keyword evidence="2" id="KW-1185">Reference proteome</keyword>
<protein>
    <submittedName>
        <fullName evidence="1">Arylformamidase</fullName>
        <ecNumber evidence="1">2.6.1.7</ecNumber>
    </submittedName>
</protein>
<sequence length="57" mass="6517">SFKLTYFFTTHIGVSGIPPTEFYTAEDAHIAEDYVRFAFSKTDDILDEAARRLQSVK</sequence>
<evidence type="ECO:0000313" key="2">
    <source>
        <dbReference type="Proteomes" id="UP001145114"/>
    </source>
</evidence>
<reference evidence="1" key="1">
    <citation type="submission" date="2022-06" db="EMBL/GenBank/DDBJ databases">
        <title>Phylogenomic reconstructions and comparative analyses of Kickxellomycotina fungi.</title>
        <authorList>
            <person name="Reynolds N.K."/>
            <person name="Stajich J.E."/>
            <person name="Barry K."/>
            <person name="Grigoriev I.V."/>
            <person name="Crous P."/>
            <person name="Smith M.E."/>
        </authorList>
    </citation>
    <scope>NUCLEOTIDE SEQUENCE</scope>
    <source>
        <strain evidence="1">RSA 2271</strain>
    </source>
</reference>
<proteinExistence type="predicted"/>
<dbReference type="Proteomes" id="UP001145114">
    <property type="component" value="Unassembled WGS sequence"/>
</dbReference>
<organism evidence="1 2">
    <name type="scientific">Spiromyces aspiralis</name>
    <dbReference type="NCBI Taxonomy" id="68401"/>
    <lineage>
        <taxon>Eukaryota</taxon>
        <taxon>Fungi</taxon>
        <taxon>Fungi incertae sedis</taxon>
        <taxon>Zoopagomycota</taxon>
        <taxon>Kickxellomycotina</taxon>
        <taxon>Kickxellomycetes</taxon>
        <taxon>Kickxellales</taxon>
        <taxon>Kickxellaceae</taxon>
        <taxon>Spiromyces</taxon>
    </lineage>
</organism>